<keyword evidence="7" id="KW-1185">Reference proteome</keyword>
<accession>A0A4Q0I4I4</accession>
<name>A0A4Q0I4I4_9FIRM</name>
<feature type="binding site" evidence="4">
    <location>
        <position position="132"/>
    </location>
    <ligand>
        <name>Zn(2+)</name>
        <dbReference type="ChEBI" id="CHEBI:29105"/>
        <label>3</label>
    </ligand>
</feature>
<dbReference type="EMBL" id="RLII01000008">
    <property type="protein sequence ID" value="RXE59161.1"/>
    <property type="molecule type" value="Genomic_DNA"/>
</dbReference>
<dbReference type="PANTHER" id="PTHR36928">
    <property type="entry name" value="PHOSPHATASE YCDX-RELATED"/>
    <property type="match status" value="1"/>
</dbReference>
<dbReference type="RefSeq" id="WP_069194351.1">
    <property type="nucleotide sequence ID" value="NZ_RLII01000008.1"/>
</dbReference>
<keyword evidence="3 4" id="KW-0862">Zinc</keyword>
<dbReference type="HAMAP" id="MF_01561">
    <property type="entry name" value="YcdX_phosphat"/>
    <property type="match status" value="1"/>
</dbReference>
<dbReference type="OrthoDB" id="9808747at2"/>
<dbReference type="InterPro" id="IPR050243">
    <property type="entry name" value="PHP_phosphatase"/>
</dbReference>
<reference evidence="7" key="1">
    <citation type="submission" date="2018-11" db="EMBL/GenBank/DDBJ databases">
        <title>Genome sequencing of a novel mesophilic and cellulolytic organism within the genus Hungateiclostridium.</title>
        <authorList>
            <person name="Rettenmaier R."/>
            <person name="Liebl W."/>
            <person name="Zverlov V."/>
        </authorList>
    </citation>
    <scope>NUCLEOTIDE SEQUENCE [LARGE SCALE GENOMIC DNA]</scope>
    <source>
        <strain evidence="7">N2K1</strain>
    </source>
</reference>
<dbReference type="InterPro" id="IPR023710">
    <property type="entry name" value="Phosphatase_YcdX_put"/>
</dbReference>
<evidence type="ECO:0000313" key="7">
    <source>
        <dbReference type="Proteomes" id="UP000289166"/>
    </source>
</evidence>
<feature type="binding site" evidence="4">
    <location>
        <position position="10"/>
    </location>
    <ligand>
        <name>Zn(2+)</name>
        <dbReference type="ChEBI" id="CHEBI:29105"/>
        <label>1</label>
    </ligand>
</feature>
<dbReference type="Pfam" id="PF02811">
    <property type="entry name" value="PHP"/>
    <property type="match status" value="1"/>
</dbReference>
<dbReference type="InterPro" id="IPR004013">
    <property type="entry name" value="PHP_dom"/>
</dbReference>
<comment type="cofactor">
    <cofactor evidence="4">
        <name>Zn(2+)</name>
        <dbReference type="ChEBI" id="CHEBI:29105"/>
    </cofactor>
    <text evidence="4">Binds 3 Zn(2+) ions per subunit.</text>
</comment>
<dbReference type="InterPro" id="IPR016195">
    <property type="entry name" value="Pol/histidinol_Pase-like"/>
</dbReference>
<dbReference type="GO" id="GO:0005829">
    <property type="term" value="C:cytosol"/>
    <property type="evidence" value="ECO:0007669"/>
    <property type="project" value="TreeGrafter"/>
</dbReference>
<evidence type="ECO:0000256" key="1">
    <source>
        <dbReference type="ARBA" id="ARBA00022723"/>
    </source>
</evidence>
<dbReference type="CDD" id="cd07437">
    <property type="entry name" value="PHP_HisPPase_Ycdx_like"/>
    <property type="match status" value="1"/>
</dbReference>
<comment type="similarity">
    <text evidence="4">Belongs to the PHP family.</text>
</comment>
<feature type="binding site" evidence="4">
    <location>
        <position position="16"/>
    </location>
    <ligand>
        <name>Zn(2+)</name>
        <dbReference type="ChEBI" id="CHEBI:29105"/>
        <label>2</label>
    </ligand>
</feature>
<evidence type="ECO:0000256" key="3">
    <source>
        <dbReference type="ARBA" id="ARBA00022833"/>
    </source>
</evidence>
<feature type="binding site" evidence="4">
    <location>
        <position position="8"/>
    </location>
    <ligand>
        <name>Zn(2+)</name>
        <dbReference type="ChEBI" id="CHEBI:29105"/>
        <label>1</label>
    </ligand>
</feature>
<feature type="binding site" evidence="4">
    <location>
        <position position="74"/>
    </location>
    <ligand>
        <name>Zn(2+)</name>
        <dbReference type="ChEBI" id="CHEBI:29105"/>
        <label>3</label>
    </ligand>
</feature>
<feature type="binding site" evidence="4">
    <location>
        <position position="41"/>
    </location>
    <ligand>
        <name>Zn(2+)</name>
        <dbReference type="ChEBI" id="CHEBI:29105"/>
        <label>2</label>
    </ligand>
</feature>
<protein>
    <submittedName>
        <fullName evidence="6">Phosphatase</fullName>
    </submittedName>
</protein>
<feature type="binding site" evidence="4">
    <location>
        <position position="192"/>
    </location>
    <ligand>
        <name>Zn(2+)</name>
        <dbReference type="ChEBI" id="CHEBI:29105"/>
        <label>1</label>
    </ligand>
</feature>
<feature type="domain" description="Polymerase/histidinol phosphatase N-terminal" evidence="5">
    <location>
        <begin position="5"/>
        <end position="79"/>
    </location>
</feature>
<dbReference type="Proteomes" id="UP000289166">
    <property type="component" value="Unassembled WGS sequence"/>
</dbReference>
<dbReference type="GO" id="GO:0008270">
    <property type="term" value="F:zinc ion binding"/>
    <property type="evidence" value="ECO:0007669"/>
    <property type="project" value="UniProtKB-UniRule"/>
</dbReference>
<sequence>MKFVVDTHTHTISSGHAYSTVQEMAREASLNGIEMFVVTDHGPAMKGAPCLYHFGNLRVIPEVLYGVKILKGVEANIIDYTGGLDMPDEYLRRLDFVIASFHDICIEPKTQEEHTQAMINVLQNPYVDAIAHPGNPQFPVDIKRVVGVAKENGKLIEINNHSFVTRKGSEENCKEFARECKRQGVKIVCGSDSHISFDVGRFDRIYKLLEEVDIPSELIMNTSVDKLEEYIKQKKARIGRK</sequence>
<dbReference type="Gene3D" id="3.20.20.140">
    <property type="entry name" value="Metal-dependent hydrolases"/>
    <property type="match status" value="1"/>
</dbReference>
<dbReference type="InterPro" id="IPR003141">
    <property type="entry name" value="Pol/His_phosphatase_N"/>
</dbReference>
<dbReference type="GO" id="GO:0016791">
    <property type="term" value="F:phosphatase activity"/>
    <property type="evidence" value="ECO:0007669"/>
    <property type="project" value="UniProtKB-UniRule"/>
</dbReference>
<dbReference type="AlphaFoldDB" id="A0A4Q0I4I4"/>
<dbReference type="PANTHER" id="PTHR36928:SF1">
    <property type="entry name" value="PHOSPHATASE YCDX-RELATED"/>
    <property type="match status" value="1"/>
</dbReference>
<gene>
    <name evidence="6" type="ORF">EFD62_08425</name>
</gene>
<keyword evidence="2 4" id="KW-0378">Hydrolase</keyword>
<organism evidence="6 7">
    <name type="scientific">Acetivibrio mesophilus</name>
    <dbReference type="NCBI Taxonomy" id="2487273"/>
    <lineage>
        <taxon>Bacteria</taxon>
        <taxon>Bacillati</taxon>
        <taxon>Bacillota</taxon>
        <taxon>Clostridia</taxon>
        <taxon>Eubacteriales</taxon>
        <taxon>Oscillospiraceae</taxon>
        <taxon>Acetivibrio</taxon>
    </lineage>
</organism>
<feature type="binding site" evidence="4">
    <location>
        <position position="102"/>
    </location>
    <ligand>
        <name>Zn(2+)</name>
        <dbReference type="ChEBI" id="CHEBI:29105"/>
        <label>3</label>
    </ligand>
</feature>
<evidence type="ECO:0000256" key="2">
    <source>
        <dbReference type="ARBA" id="ARBA00022801"/>
    </source>
</evidence>
<dbReference type="SUPFAM" id="SSF89550">
    <property type="entry name" value="PHP domain-like"/>
    <property type="match status" value="1"/>
</dbReference>
<proteinExistence type="inferred from homology"/>
<feature type="binding site" evidence="4">
    <location>
        <position position="74"/>
    </location>
    <ligand>
        <name>Zn(2+)</name>
        <dbReference type="ChEBI" id="CHEBI:29105"/>
        <label>1</label>
    </ligand>
</feature>
<dbReference type="SMART" id="SM00481">
    <property type="entry name" value="POLIIIAc"/>
    <property type="match status" value="1"/>
</dbReference>
<keyword evidence="1 4" id="KW-0479">Metal-binding</keyword>
<evidence type="ECO:0000259" key="5">
    <source>
        <dbReference type="SMART" id="SM00481"/>
    </source>
</evidence>
<evidence type="ECO:0000313" key="6">
    <source>
        <dbReference type="EMBL" id="RXE59161.1"/>
    </source>
</evidence>
<comment type="caution">
    <text evidence="6">The sequence shown here is derived from an EMBL/GenBank/DDBJ whole genome shotgun (WGS) entry which is preliminary data.</text>
</comment>
<feature type="binding site" evidence="4">
    <location>
        <position position="194"/>
    </location>
    <ligand>
        <name>Zn(2+)</name>
        <dbReference type="ChEBI" id="CHEBI:29105"/>
        <label>2</label>
    </ligand>
</feature>
<dbReference type="NCBIfam" id="NF006702">
    <property type="entry name" value="PRK09248.1"/>
    <property type="match status" value="1"/>
</dbReference>
<evidence type="ECO:0000256" key="4">
    <source>
        <dbReference type="HAMAP-Rule" id="MF_01561"/>
    </source>
</evidence>